<reference evidence="1 2" key="1">
    <citation type="submission" date="2020-08" db="EMBL/GenBank/DDBJ databases">
        <title>Bridging the membrane lipid divide: bacteria of the FCB group superphylum have the potential to synthesize archaeal ether lipids.</title>
        <authorList>
            <person name="Villanueva L."/>
            <person name="Von Meijenfeldt F.A.B."/>
            <person name="Westbye A.B."/>
            <person name="Yadav S."/>
            <person name="Hopmans E.C."/>
            <person name="Dutilh B.E."/>
            <person name="Sinninghe Damste J.S."/>
        </authorList>
    </citation>
    <scope>NUCLEOTIDE SEQUENCE [LARGE SCALE GENOMIC DNA]</scope>
    <source>
        <strain evidence="1">NIOZ-UU27</strain>
    </source>
</reference>
<evidence type="ECO:0000313" key="1">
    <source>
        <dbReference type="EMBL" id="MBC8179243.1"/>
    </source>
</evidence>
<dbReference type="PANTHER" id="PTHR36452">
    <property type="entry name" value="CHROMOSOME 12, WHOLE GENOME SHOTGUN SEQUENCE"/>
    <property type="match status" value="1"/>
</dbReference>
<dbReference type="EMBL" id="JACNJD010000363">
    <property type="protein sequence ID" value="MBC8179243.1"/>
    <property type="molecule type" value="Genomic_DNA"/>
</dbReference>
<sequence length="120" mass="13401">LHLEPRNVFAAVGIWHPDSKTLGKIRDAIIEDPSGWKRAVNRKPFESRFDLSGDSLRRGPKGYDPSHPLIADLKRKDFIGTTALTQNVVWSPGFPREFAEICRAGTSLVKFLCNAIGLPF</sequence>
<gene>
    <name evidence="1" type="ORF">H8E19_17715</name>
</gene>
<accession>A0A8J6TAC2</accession>
<name>A0A8J6TAC2_9DELT</name>
<evidence type="ECO:0000313" key="2">
    <source>
        <dbReference type="Proteomes" id="UP000650524"/>
    </source>
</evidence>
<dbReference type="Proteomes" id="UP000650524">
    <property type="component" value="Unassembled WGS sequence"/>
</dbReference>
<proteinExistence type="predicted"/>
<dbReference type="AlphaFoldDB" id="A0A8J6TAC2"/>
<dbReference type="PANTHER" id="PTHR36452:SF1">
    <property type="entry name" value="DUF2461 DOMAIN-CONTAINING PROTEIN"/>
    <property type="match status" value="1"/>
</dbReference>
<dbReference type="InterPro" id="IPR012808">
    <property type="entry name" value="CHP02453"/>
</dbReference>
<comment type="caution">
    <text evidence="1">The sequence shown here is derived from an EMBL/GenBank/DDBJ whole genome shotgun (WGS) entry which is preliminary data.</text>
</comment>
<feature type="non-terminal residue" evidence="1">
    <location>
        <position position="1"/>
    </location>
</feature>
<protein>
    <submittedName>
        <fullName evidence="1">DUF2461 family protein</fullName>
    </submittedName>
</protein>
<organism evidence="1 2">
    <name type="scientific">Candidatus Desulfacyla euxinica</name>
    <dbReference type="NCBI Taxonomy" id="2841693"/>
    <lineage>
        <taxon>Bacteria</taxon>
        <taxon>Deltaproteobacteria</taxon>
        <taxon>Candidatus Desulfacyla</taxon>
    </lineage>
</organism>
<dbReference type="Pfam" id="PF09365">
    <property type="entry name" value="DUF2461"/>
    <property type="match status" value="1"/>
</dbReference>